<sequence length="60" mass="6690">TTIPESSVRGPLAVYESLVSAGQLKRDPYQCAIVARLQDLSDQLRGYQPYQAQPHNLFAK</sequence>
<dbReference type="Proteomes" id="UP001151582">
    <property type="component" value="Unassembled WGS sequence"/>
</dbReference>
<proteinExistence type="predicted"/>
<reference evidence="1" key="1">
    <citation type="submission" date="2022-07" db="EMBL/GenBank/DDBJ databases">
        <title>Phylogenomic reconstructions and comparative analyses of Kickxellomycotina fungi.</title>
        <authorList>
            <person name="Reynolds N.K."/>
            <person name="Stajich J.E."/>
            <person name="Barry K."/>
            <person name="Grigoriev I.V."/>
            <person name="Crous P."/>
            <person name="Smith M.E."/>
        </authorList>
    </citation>
    <scope>NUCLEOTIDE SEQUENCE</scope>
    <source>
        <strain evidence="1">RSA 567</strain>
    </source>
</reference>
<feature type="non-terminal residue" evidence="1">
    <location>
        <position position="60"/>
    </location>
</feature>
<name>A0A9W8AWB7_9FUNG</name>
<organism evidence="1 2">
    <name type="scientific">Dimargaris verticillata</name>
    <dbReference type="NCBI Taxonomy" id="2761393"/>
    <lineage>
        <taxon>Eukaryota</taxon>
        <taxon>Fungi</taxon>
        <taxon>Fungi incertae sedis</taxon>
        <taxon>Zoopagomycota</taxon>
        <taxon>Kickxellomycotina</taxon>
        <taxon>Dimargaritomycetes</taxon>
        <taxon>Dimargaritales</taxon>
        <taxon>Dimargaritaceae</taxon>
        <taxon>Dimargaris</taxon>
    </lineage>
</organism>
<comment type="caution">
    <text evidence="1">The sequence shown here is derived from an EMBL/GenBank/DDBJ whole genome shotgun (WGS) entry which is preliminary data.</text>
</comment>
<accession>A0A9W8AWB7</accession>
<evidence type="ECO:0000313" key="2">
    <source>
        <dbReference type="Proteomes" id="UP001151582"/>
    </source>
</evidence>
<gene>
    <name evidence="1" type="ORF">H4R34_005757</name>
</gene>
<dbReference type="AlphaFoldDB" id="A0A9W8AWB7"/>
<protein>
    <submittedName>
        <fullName evidence="1">Uncharacterized protein</fullName>
    </submittedName>
</protein>
<keyword evidence="2" id="KW-1185">Reference proteome</keyword>
<evidence type="ECO:0000313" key="1">
    <source>
        <dbReference type="EMBL" id="KAJ1971404.1"/>
    </source>
</evidence>
<dbReference type="EMBL" id="JANBQB010001390">
    <property type="protein sequence ID" value="KAJ1971404.1"/>
    <property type="molecule type" value="Genomic_DNA"/>
</dbReference>
<feature type="non-terminal residue" evidence="1">
    <location>
        <position position="1"/>
    </location>
</feature>